<keyword evidence="2" id="KW-0812">Transmembrane</keyword>
<dbReference type="AlphaFoldDB" id="A0A0V8AVT0"/>
<keyword evidence="3" id="KW-1133">Transmembrane helix</keyword>
<evidence type="ECO:0000313" key="6">
    <source>
        <dbReference type="Proteomes" id="UP000245919"/>
    </source>
</evidence>
<gene>
    <name evidence="5" type="ORF">LL14B4_06550</name>
</gene>
<dbReference type="SUPFAM" id="SSF144083">
    <property type="entry name" value="Magnesium transport protein CorA, transmembrane region"/>
    <property type="match status" value="1"/>
</dbReference>
<dbReference type="GO" id="GO:0016020">
    <property type="term" value="C:membrane"/>
    <property type="evidence" value="ECO:0007669"/>
    <property type="project" value="UniProtKB-SubCell"/>
</dbReference>
<proteinExistence type="predicted"/>
<protein>
    <submittedName>
        <fullName evidence="5">Uncharacterized protein</fullName>
    </submittedName>
</protein>
<name>A0A0V8AVT0_LACLL</name>
<evidence type="ECO:0000256" key="4">
    <source>
        <dbReference type="ARBA" id="ARBA00023136"/>
    </source>
</evidence>
<evidence type="ECO:0000313" key="5">
    <source>
        <dbReference type="EMBL" id="AWN65849.1"/>
    </source>
</evidence>
<dbReference type="Proteomes" id="UP000245919">
    <property type="component" value="Chromosome"/>
</dbReference>
<sequence>MKILTELTIVLTIPTITYGFWGNLKLPFQVVHYRSLFVVVVSLLISVLVWYWLKKKKSF</sequence>
<evidence type="ECO:0000256" key="3">
    <source>
        <dbReference type="ARBA" id="ARBA00022989"/>
    </source>
</evidence>
<dbReference type="Pfam" id="PF01544">
    <property type="entry name" value="CorA"/>
    <property type="match status" value="1"/>
</dbReference>
<reference evidence="5 6" key="1">
    <citation type="submission" date="2018-03" db="EMBL/GenBank/DDBJ databases">
        <title>Genome sequence of Lactococcus lactis strain 14B4 from almond drupe.</title>
        <authorList>
            <person name="Tran T.D."/>
            <person name="McGarvey J.A."/>
            <person name="Huynh S."/>
            <person name="Parker C.T."/>
        </authorList>
    </citation>
    <scope>NUCLEOTIDE SEQUENCE [LARGE SCALE GENOMIC DNA]</scope>
    <source>
        <strain evidence="5 6">14B4</strain>
    </source>
</reference>
<dbReference type="InterPro" id="IPR045863">
    <property type="entry name" value="CorA_TM1_TM2"/>
</dbReference>
<accession>A0A0V8AVT0</accession>
<organism evidence="5 6">
    <name type="scientific">Lactococcus lactis subsp. lactis</name>
    <name type="common">Streptococcus lactis</name>
    <dbReference type="NCBI Taxonomy" id="1360"/>
    <lineage>
        <taxon>Bacteria</taxon>
        <taxon>Bacillati</taxon>
        <taxon>Bacillota</taxon>
        <taxon>Bacilli</taxon>
        <taxon>Lactobacillales</taxon>
        <taxon>Streptococcaceae</taxon>
        <taxon>Lactococcus</taxon>
    </lineage>
</organism>
<dbReference type="Gene3D" id="1.20.58.340">
    <property type="entry name" value="Magnesium transport protein CorA, transmembrane region"/>
    <property type="match status" value="1"/>
</dbReference>
<evidence type="ECO:0000256" key="2">
    <source>
        <dbReference type="ARBA" id="ARBA00022692"/>
    </source>
</evidence>
<keyword evidence="4" id="KW-0472">Membrane</keyword>
<evidence type="ECO:0000256" key="1">
    <source>
        <dbReference type="ARBA" id="ARBA00004141"/>
    </source>
</evidence>
<dbReference type="InterPro" id="IPR002523">
    <property type="entry name" value="MgTranspt_CorA/ZnTranspt_ZntB"/>
</dbReference>
<comment type="subcellular location">
    <subcellularLocation>
        <location evidence="1">Membrane</location>
        <topology evidence="1">Multi-pass membrane protein</topology>
    </subcellularLocation>
</comment>
<dbReference type="EMBL" id="CP028160">
    <property type="protein sequence ID" value="AWN65849.1"/>
    <property type="molecule type" value="Genomic_DNA"/>
</dbReference>